<dbReference type="SUPFAM" id="SSF57701">
    <property type="entry name" value="Zn2/Cys6 DNA-binding domain"/>
    <property type="match status" value="1"/>
</dbReference>
<keyword evidence="1" id="KW-0805">Transcription regulation</keyword>
<dbReference type="EMBL" id="JAXOVC010000001">
    <property type="protein sequence ID" value="KAK4507043.1"/>
    <property type="molecule type" value="Genomic_DNA"/>
</dbReference>
<feature type="region of interest" description="Disordered" evidence="5">
    <location>
        <begin position="578"/>
        <end position="648"/>
    </location>
</feature>
<dbReference type="InterPro" id="IPR021858">
    <property type="entry name" value="Fun_TF"/>
</dbReference>
<dbReference type="InterPro" id="IPR036864">
    <property type="entry name" value="Zn2-C6_fun-type_DNA-bd_sf"/>
</dbReference>
<keyword evidence="7" id="KW-1185">Reference proteome</keyword>
<dbReference type="PANTHER" id="PTHR31069:SF28">
    <property type="entry name" value="ZN(II)2CYS6 TRANSCRIPTION FACTOR (EUROFUNG)"/>
    <property type="match status" value="1"/>
</dbReference>
<reference evidence="6 7" key="1">
    <citation type="journal article" date="2023" name="G3 (Bethesda)">
        <title>A chromosome-level genome assembly of Zasmidium syzygii isolated from banana leaves.</title>
        <authorList>
            <person name="van Westerhoven A.C."/>
            <person name="Mehrabi R."/>
            <person name="Talebi R."/>
            <person name="Steentjes M.B.F."/>
            <person name="Corcolon B."/>
            <person name="Chong P.A."/>
            <person name="Kema G.H.J."/>
            <person name="Seidl M.F."/>
        </authorList>
    </citation>
    <scope>NUCLEOTIDE SEQUENCE [LARGE SCALE GENOMIC DNA]</scope>
    <source>
        <strain evidence="6 7">P124</strain>
    </source>
</reference>
<evidence type="ECO:0000313" key="6">
    <source>
        <dbReference type="EMBL" id="KAK4507043.1"/>
    </source>
</evidence>
<feature type="compositionally biased region" description="Polar residues" evidence="5">
    <location>
        <begin position="230"/>
        <end position="243"/>
    </location>
</feature>
<evidence type="ECO:0000256" key="2">
    <source>
        <dbReference type="ARBA" id="ARBA00023125"/>
    </source>
</evidence>
<feature type="region of interest" description="Disordered" evidence="5">
    <location>
        <begin position="1"/>
        <end position="21"/>
    </location>
</feature>
<feature type="region of interest" description="Disordered" evidence="5">
    <location>
        <begin position="220"/>
        <end position="243"/>
    </location>
</feature>
<keyword evidence="3" id="KW-0804">Transcription</keyword>
<dbReference type="InterPro" id="IPR050675">
    <property type="entry name" value="OAF3"/>
</dbReference>
<evidence type="ECO:0000256" key="5">
    <source>
        <dbReference type="SAM" id="MobiDB-lite"/>
    </source>
</evidence>
<dbReference type="Proteomes" id="UP001305779">
    <property type="component" value="Unassembled WGS sequence"/>
</dbReference>
<organism evidence="6 7">
    <name type="scientific">Zasmidium cellare</name>
    <name type="common">Wine cellar mold</name>
    <name type="synonym">Racodium cellare</name>
    <dbReference type="NCBI Taxonomy" id="395010"/>
    <lineage>
        <taxon>Eukaryota</taxon>
        <taxon>Fungi</taxon>
        <taxon>Dikarya</taxon>
        <taxon>Ascomycota</taxon>
        <taxon>Pezizomycotina</taxon>
        <taxon>Dothideomycetes</taxon>
        <taxon>Dothideomycetidae</taxon>
        <taxon>Mycosphaerellales</taxon>
        <taxon>Mycosphaerellaceae</taxon>
        <taxon>Zasmidium</taxon>
    </lineage>
</organism>
<protein>
    <recommendedName>
        <fullName evidence="8">Zn(2)-C6 fungal-type domain-containing protein</fullName>
    </recommendedName>
</protein>
<comment type="caution">
    <text evidence="6">The sequence shown here is derived from an EMBL/GenBank/DDBJ whole genome shotgun (WGS) entry which is preliminary data.</text>
</comment>
<feature type="region of interest" description="Disordered" evidence="5">
    <location>
        <begin position="101"/>
        <end position="158"/>
    </location>
</feature>
<keyword evidence="4" id="KW-0539">Nucleus</keyword>
<feature type="compositionally biased region" description="Polar residues" evidence="5">
    <location>
        <begin position="120"/>
        <end position="141"/>
    </location>
</feature>
<evidence type="ECO:0008006" key="8">
    <source>
        <dbReference type="Google" id="ProtNLM"/>
    </source>
</evidence>
<evidence type="ECO:0000256" key="4">
    <source>
        <dbReference type="ARBA" id="ARBA00023242"/>
    </source>
</evidence>
<feature type="compositionally biased region" description="Basic and acidic residues" evidence="5">
    <location>
        <begin position="109"/>
        <end position="119"/>
    </location>
</feature>
<feature type="compositionally biased region" description="Low complexity" evidence="5">
    <location>
        <begin position="627"/>
        <end position="639"/>
    </location>
</feature>
<proteinExistence type="predicted"/>
<name>A0ABR0F123_ZASCE</name>
<evidence type="ECO:0000256" key="1">
    <source>
        <dbReference type="ARBA" id="ARBA00023015"/>
    </source>
</evidence>
<dbReference type="Pfam" id="PF11951">
    <property type="entry name" value="Fungal_trans_2"/>
    <property type="match status" value="1"/>
</dbReference>
<evidence type="ECO:0000256" key="3">
    <source>
        <dbReference type="ARBA" id="ARBA00023163"/>
    </source>
</evidence>
<dbReference type="InterPro" id="IPR001138">
    <property type="entry name" value="Zn2Cys6_DnaBD"/>
</dbReference>
<dbReference type="CDD" id="cd00067">
    <property type="entry name" value="GAL4"/>
    <property type="match status" value="1"/>
</dbReference>
<accession>A0ABR0F123</accession>
<gene>
    <name evidence="6" type="ORF">PRZ48_000777</name>
</gene>
<evidence type="ECO:0000313" key="7">
    <source>
        <dbReference type="Proteomes" id="UP001305779"/>
    </source>
</evidence>
<dbReference type="PANTHER" id="PTHR31069">
    <property type="entry name" value="OLEATE-ACTIVATED TRANSCRIPTION FACTOR 1-RELATED"/>
    <property type="match status" value="1"/>
</dbReference>
<sequence>MTTADGSGAPPPKKRRRRTAASGATDDCFTCRKRGNVVCDRKRPYCTQCIEIGRECSGYKTTLTWGVGVASRGKLRGLSCPVTKKNGKFVAEVDNGEDEVRRRKNSISKVKEEEREEKYSTSNGSNYGQQPQPFSGPTSAPSHAPAFQPTLPTITSGQQGWHVPAYQDHIQAQQQQRSERPSVLRHHSLQHIHTSLGPQYDAHGMPTSGSSGGSFADAEFHSPLEYPHTPGSTTYTDPFSQSAPVSYTSQPLSSSIDSWADTLSSSVDSIHSNASYNDPISLDTPRNDFHNFNQGIASHDDILFSPGYETGYNPFDLSDPRQQENNEQEDFKSLAILDPRFGGTFYHVTPRLQSLMEYYDRHICPFLVAFDGPENPYRKYVLQLAMQNEGLQNAVAALATNNLRMRKAEPRRQMGFVEEITDAFDGTSKNSQLNEPTAEETCYKQMSIDQLNMQLTDPRAAQDDSVLATLLILCLFHVCDSGFSKFKTQLAGVQKLLSLRNPHGESDFTQWIEMFFIWFDVMTSAVNDREMQIKGESLDMLDYSANLGALEQFSGCDGRLFKLIARLGRLNLLAQGRPVKSQGNAVPRPPTMQQQHPFQKPSSPPRPRPIPDYDNLDGNGWGTPIISPSSSDSSRNSPPLSTPPLQDSRTEFWSEWTDIRTRLQTWSMDHAPFTNNPSPPTATSEFEMGQRDLLHINESFRYSALLYTERLGHPLLPSSAQNFQAYVSKALYHITSLETTSCVNKFLLWPLFITGTECVDEGHRNIIRDRCVEVQKESGFYNNISGLEVLEKVWRDVGCNVHGMEAAEVKARRRDSEAARTGRYGQAFRWRKAMDRVDGEYVVV</sequence>
<keyword evidence="2" id="KW-0238">DNA-binding</keyword>